<evidence type="ECO:0000313" key="2">
    <source>
        <dbReference type="Proteomes" id="UP001477870"/>
    </source>
</evidence>
<dbReference type="RefSeq" id="WP_342848201.1">
    <property type="nucleotide sequence ID" value="NZ_JBBMQO010000004.1"/>
</dbReference>
<reference evidence="1 2" key="1">
    <citation type="submission" date="2024-03" db="EMBL/GenBank/DDBJ databases">
        <title>Community enrichment and isolation of bacterial strains for fucoidan degradation.</title>
        <authorList>
            <person name="Sichert A."/>
        </authorList>
    </citation>
    <scope>NUCLEOTIDE SEQUENCE [LARGE SCALE GENOMIC DNA]</scope>
    <source>
        <strain evidence="1 2">AS62</strain>
    </source>
</reference>
<name>A0ABU9T6L3_9HYPH</name>
<organism evidence="1 2">
    <name type="scientific">Ahrensia kielensis</name>
    <dbReference type="NCBI Taxonomy" id="76980"/>
    <lineage>
        <taxon>Bacteria</taxon>
        <taxon>Pseudomonadati</taxon>
        <taxon>Pseudomonadota</taxon>
        <taxon>Alphaproteobacteria</taxon>
        <taxon>Hyphomicrobiales</taxon>
        <taxon>Ahrensiaceae</taxon>
        <taxon>Ahrensia</taxon>
    </lineage>
</organism>
<proteinExistence type="predicted"/>
<sequence>MKDRQLTAEMAAFIKLARNLKINYSVIASYFVINQGRIADVMKGRRFPHIPPATRLPSDFPKV</sequence>
<dbReference type="EMBL" id="JBBMQO010000004">
    <property type="protein sequence ID" value="MEM5501767.1"/>
    <property type="molecule type" value="Genomic_DNA"/>
</dbReference>
<protein>
    <submittedName>
        <fullName evidence="1">Uncharacterized protein</fullName>
    </submittedName>
</protein>
<evidence type="ECO:0000313" key="1">
    <source>
        <dbReference type="EMBL" id="MEM5501767.1"/>
    </source>
</evidence>
<comment type="caution">
    <text evidence="1">The sequence shown here is derived from an EMBL/GenBank/DDBJ whole genome shotgun (WGS) entry which is preliminary data.</text>
</comment>
<dbReference type="Proteomes" id="UP001477870">
    <property type="component" value="Unassembled WGS sequence"/>
</dbReference>
<keyword evidence="2" id="KW-1185">Reference proteome</keyword>
<accession>A0ABU9T6L3</accession>
<gene>
    <name evidence="1" type="ORF">WNY59_09205</name>
</gene>